<dbReference type="Proteomes" id="UP000288674">
    <property type="component" value="Segment"/>
</dbReference>
<evidence type="ECO:0000313" key="1">
    <source>
        <dbReference type="EMBL" id="AZU99126.1"/>
    </source>
</evidence>
<proteinExistence type="predicted"/>
<sequence length="83" mass="9386">MIKDIFLIENNQEIKIKPEEVKKGQLIKIIVHNGNGVLFNAARIVTLSDAYKDQTVTPFGTMTRGWIVEARIPPSSELRTVHL</sequence>
<accession>A0A3T0IID3</accession>
<protein>
    <submittedName>
        <fullName evidence="1">Uncharacterized protein</fullName>
    </submittedName>
</protein>
<reference evidence="1 2" key="1">
    <citation type="submission" date="2018-12" db="EMBL/GenBank/DDBJ databases">
        <title>Characterization of novel siphovirus infecting Emetic Bacillus cereus.</title>
        <authorList>
            <person name="Hu X."/>
            <person name="Wan X."/>
            <person name="Geng P."/>
            <person name="Yuan Z."/>
        </authorList>
    </citation>
    <scope>NUCLEOTIDE SEQUENCE [LARGE SCALE GENOMIC DNA]</scope>
</reference>
<name>A0A3T0IID3_9CAUD</name>
<dbReference type="EMBL" id="MK288022">
    <property type="protein sequence ID" value="AZU99126.1"/>
    <property type="molecule type" value="Genomic_DNA"/>
</dbReference>
<keyword evidence="2" id="KW-1185">Reference proteome</keyword>
<evidence type="ECO:0000313" key="2">
    <source>
        <dbReference type="Proteomes" id="UP000288674"/>
    </source>
</evidence>
<organism evidence="1 2">
    <name type="scientific">Bacillus phage pW4</name>
    <dbReference type="NCBI Taxonomy" id="2500560"/>
    <lineage>
        <taxon>Viruses</taxon>
        <taxon>Duplodnaviria</taxon>
        <taxon>Heunggongvirae</taxon>
        <taxon>Uroviricota</taxon>
        <taxon>Caudoviricetes</taxon>
        <taxon>Sejongvirinae</taxon>
        <taxon>Yihwangvirus</taxon>
        <taxon>Yihwangvirus pW4</taxon>
    </lineage>
</organism>
<gene>
    <name evidence="1" type="ORF">pW4_117</name>
</gene>